<reference evidence="2 3" key="1">
    <citation type="journal article" date="2022" name="G3 (Bethesda)">
        <title>Enemy or ally: a genomic approach to elucidate the lifestyle of Phyllosticta citrichinaensis.</title>
        <authorList>
            <person name="Buijs V.A."/>
            <person name="Groenewald J.Z."/>
            <person name="Haridas S."/>
            <person name="LaButti K.M."/>
            <person name="Lipzen A."/>
            <person name="Martin F.M."/>
            <person name="Barry K."/>
            <person name="Grigoriev I.V."/>
            <person name="Crous P.W."/>
            <person name="Seidl M.F."/>
        </authorList>
    </citation>
    <scope>NUCLEOTIDE SEQUENCE [LARGE SCALE GENOMIC DNA]</scope>
    <source>
        <strain evidence="2 3">CBS 129764</strain>
    </source>
</reference>
<keyword evidence="1" id="KW-0472">Membrane</keyword>
<protein>
    <submittedName>
        <fullName evidence="2">Uncharacterized protein</fullName>
    </submittedName>
</protein>
<dbReference type="Proteomes" id="UP001456524">
    <property type="component" value="Unassembled WGS sequence"/>
</dbReference>
<organism evidence="2 3">
    <name type="scientific">Phyllosticta citrichinensis</name>
    <dbReference type="NCBI Taxonomy" id="1130410"/>
    <lineage>
        <taxon>Eukaryota</taxon>
        <taxon>Fungi</taxon>
        <taxon>Dikarya</taxon>
        <taxon>Ascomycota</taxon>
        <taxon>Pezizomycotina</taxon>
        <taxon>Dothideomycetes</taxon>
        <taxon>Dothideomycetes incertae sedis</taxon>
        <taxon>Botryosphaeriales</taxon>
        <taxon>Phyllostictaceae</taxon>
        <taxon>Phyllosticta</taxon>
    </lineage>
</organism>
<evidence type="ECO:0000313" key="3">
    <source>
        <dbReference type="Proteomes" id="UP001456524"/>
    </source>
</evidence>
<evidence type="ECO:0000256" key="1">
    <source>
        <dbReference type="SAM" id="Phobius"/>
    </source>
</evidence>
<feature type="transmembrane region" description="Helical" evidence="1">
    <location>
        <begin position="12"/>
        <end position="32"/>
    </location>
</feature>
<proteinExistence type="predicted"/>
<keyword evidence="1" id="KW-1133">Transmembrane helix</keyword>
<feature type="transmembrane region" description="Helical" evidence="1">
    <location>
        <begin position="38"/>
        <end position="57"/>
    </location>
</feature>
<keyword evidence="1" id="KW-0812">Transmembrane</keyword>
<evidence type="ECO:0000313" key="2">
    <source>
        <dbReference type="EMBL" id="KAK8173260.1"/>
    </source>
</evidence>
<keyword evidence="3" id="KW-1185">Reference proteome</keyword>
<comment type="caution">
    <text evidence="2">The sequence shown here is derived from an EMBL/GenBank/DDBJ whole genome shotgun (WGS) entry which is preliminary data.</text>
</comment>
<name>A0ABR1XY59_9PEZI</name>
<accession>A0ABR1XY59</accession>
<sequence length="66" mass="7549">MGNAARHQPINQPFHVCQYFLLFSSLYYLTTLPAKLDLFSPLPGLSLLYFTIIFGAVRRRVDDGDE</sequence>
<dbReference type="EMBL" id="JBBWUH010000003">
    <property type="protein sequence ID" value="KAK8173260.1"/>
    <property type="molecule type" value="Genomic_DNA"/>
</dbReference>
<gene>
    <name evidence="2" type="ORF">IWX90DRAFT_426504</name>
</gene>